<sequence>MTRLVLGLCLLTGCRTSQFINDGQLPATQVNYKPAVDTTSRRPDWLSPYRPQNYPPTKSNH</sequence>
<keyword evidence="3" id="KW-1185">Reference proteome</keyword>
<gene>
    <name evidence="2" type="ORF">EU556_19780</name>
</gene>
<evidence type="ECO:0000313" key="3">
    <source>
        <dbReference type="Proteomes" id="UP000298337"/>
    </source>
</evidence>
<dbReference type="RefSeq" id="WP_135435856.1">
    <property type="nucleotide sequence ID" value="NZ_SRLA01000004.1"/>
</dbReference>
<evidence type="ECO:0000313" key="2">
    <source>
        <dbReference type="EMBL" id="TGE05543.1"/>
    </source>
</evidence>
<organism evidence="2 3">
    <name type="scientific">Hymenobacter fodinae</name>
    <dbReference type="NCBI Taxonomy" id="2510796"/>
    <lineage>
        <taxon>Bacteria</taxon>
        <taxon>Pseudomonadati</taxon>
        <taxon>Bacteroidota</taxon>
        <taxon>Cytophagia</taxon>
        <taxon>Cytophagales</taxon>
        <taxon>Hymenobacteraceae</taxon>
        <taxon>Hymenobacter</taxon>
    </lineage>
</organism>
<dbReference type="AlphaFoldDB" id="A0A4Z0P2G2"/>
<dbReference type="Proteomes" id="UP000298337">
    <property type="component" value="Unassembled WGS sequence"/>
</dbReference>
<evidence type="ECO:0000256" key="1">
    <source>
        <dbReference type="SAM" id="MobiDB-lite"/>
    </source>
</evidence>
<feature type="region of interest" description="Disordered" evidence="1">
    <location>
        <begin position="36"/>
        <end position="61"/>
    </location>
</feature>
<protein>
    <submittedName>
        <fullName evidence="2">Uncharacterized protein</fullName>
    </submittedName>
</protein>
<comment type="caution">
    <text evidence="2">The sequence shown here is derived from an EMBL/GenBank/DDBJ whole genome shotgun (WGS) entry which is preliminary data.</text>
</comment>
<accession>A0A4Z0P2G2</accession>
<name>A0A4Z0P2G2_9BACT</name>
<dbReference type="EMBL" id="SRLA01000004">
    <property type="protein sequence ID" value="TGE05543.1"/>
    <property type="molecule type" value="Genomic_DNA"/>
</dbReference>
<reference evidence="2 3" key="1">
    <citation type="submission" date="2019-04" db="EMBL/GenBank/DDBJ databases">
        <authorList>
            <person name="Feng G."/>
            <person name="Zhang J."/>
            <person name="Zhu H."/>
        </authorList>
    </citation>
    <scope>NUCLEOTIDE SEQUENCE [LARGE SCALE GENOMIC DNA]</scope>
    <source>
        <strain evidence="2 3">92R-1</strain>
    </source>
</reference>
<proteinExistence type="predicted"/>